<keyword evidence="3" id="KW-0067">ATP-binding</keyword>
<dbReference type="GO" id="GO:0005524">
    <property type="term" value="F:ATP binding"/>
    <property type="evidence" value="ECO:0007669"/>
    <property type="project" value="UniProtKB-KW"/>
</dbReference>
<dbReference type="SUPFAM" id="SSF52540">
    <property type="entry name" value="P-loop containing nucleoside triphosphate hydrolases"/>
    <property type="match status" value="1"/>
</dbReference>
<evidence type="ECO:0000256" key="2">
    <source>
        <dbReference type="ARBA" id="ARBA00022741"/>
    </source>
</evidence>
<dbReference type="Gene3D" id="3.40.50.300">
    <property type="entry name" value="P-loop containing nucleotide triphosphate hydrolases"/>
    <property type="match status" value="1"/>
</dbReference>
<dbReference type="InterPro" id="IPR050093">
    <property type="entry name" value="ABC_SmlMolc_Importer"/>
</dbReference>
<keyword evidence="1" id="KW-0813">Transport</keyword>
<dbReference type="PANTHER" id="PTHR42781">
    <property type="entry name" value="SPERMIDINE/PUTRESCINE IMPORT ATP-BINDING PROTEIN POTA"/>
    <property type="match status" value="1"/>
</dbReference>
<dbReference type="GO" id="GO:0022857">
    <property type="term" value="F:transmembrane transporter activity"/>
    <property type="evidence" value="ECO:0007669"/>
    <property type="project" value="UniProtKB-ARBA"/>
</dbReference>
<keyword evidence="2" id="KW-0547">Nucleotide-binding</keyword>
<dbReference type="GO" id="GO:1902495">
    <property type="term" value="C:transmembrane transporter complex"/>
    <property type="evidence" value="ECO:0007669"/>
    <property type="project" value="UniProtKB-ARBA"/>
</dbReference>
<dbReference type="AlphaFoldDB" id="A0A382UIP2"/>
<name>A0A382UIP2_9ZZZZ</name>
<dbReference type="SMART" id="SM00382">
    <property type="entry name" value="AAA"/>
    <property type="match status" value="1"/>
</dbReference>
<dbReference type="InterPro" id="IPR003439">
    <property type="entry name" value="ABC_transporter-like_ATP-bd"/>
</dbReference>
<dbReference type="FunFam" id="3.40.50.300:FF:000042">
    <property type="entry name" value="Maltose/maltodextrin ABC transporter, ATP-binding protein"/>
    <property type="match status" value="1"/>
</dbReference>
<sequence length="275" mass="30357">MTTLNLKNLTCRFGDVVAVDGIDLEISDHELVSLLGPSGCGKTTTLRCIAGFESPDGGDILFDQSSVKGLAPEKRDLGMVFQNYALFPHMTVSGNLAYGLQMRKTDQQEIDRRIGETLEIVQLTGLGDRYPNQLSGGQQQRVALARALIIQPRILLLDEPLANLDAKLREEMRFFIRNLQKDIGITTIYVTHDQAESMVMSDRIVVMFDGRIHQIGKPAEIYNFPATQEIADFIGLSNFIACTVSSREADDQYSVDTATGRLRSNTTASHTVGSE</sequence>
<gene>
    <name evidence="5" type="ORF">METZ01_LOCUS387003</name>
</gene>
<dbReference type="InterPro" id="IPR003593">
    <property type="entry name" value="AAA+_ATPase"/>
</dbReference>
<dbReference type="PROSITE" id="PS00211">
    <property type="entry name" value="ABC_TRANSPORTER_1"/>
    <property type="match status" value="1"/>
</dbReference>
<dbReference type="PROSITE" id="PS50893">
    <property type="entry name" value="ABC_TRANSPORTER_2"/>
    <property type="match status" value="1"/>
</dbReference>
<dbReference type="EMBL" id="UINC01144559">
    <property type="protein sequence ID" value="SVD34149.1"/>
    <property type="molecule type" value="Genomic_DNA"/>
</dbReference>
<dbReference type="InterPro" id="IPR027417">
    <property type="entry name" value="P-loop_NTPase"/>
</dbReference>
<reference evidence="5" key="1">
    <citation type="submission" date="2018-05" db="EMBL/GenBank/DDBJ databases">
        <authorList>
            <person name="Lanie J.A."/>
            <person name="Ng W.-L."/>
            <person name="Kazmierczak K.M."/>
            <person name="Andrzejewski T.M."/>
            <person name="Davidsen T.M."/>
            <person name="Wayne K.J."/>
            <person name="Tettelin H."/>
            <person name="Glass J.I."/>
            <person name="Rusch D."/>
            <person name="Podicherti R."/>
            <person name="Tsui H.-C.T."/>
            <person name="Winkler M.E."/>
        </authorList>
    </citation>
    <scope>NUCLEOTIDE SEQUENCE</scope>
</reference>
<evidence type="ECO:0000256" key="1">
    <source>
        <dbReference type="ARBA" id="ARBA00022448"/>
    </source>
</evidence>
<dbReference type="GO" id="GO:0016887">
    <property type="term" value="F:ATP hydrolysis activity"/>
    <property type="evidence" value="ECO:0007669"/>
    <property type="project" value="InterPro"/>
</dbReference>
<protein>
    <recommendedName>
        <fullName evidence="4">ABC transporter domain-containing protein</fullName>
    </recommendedName>
</protein>
<accession>A0A382UIP2</accession>
<evidence type="ECO:0000256" key="3">
    <source>
        <dbReference type="ARBA" id="ARBA00022840"/>
    </source>
</evidence>
<dbReference type="Gene3D" id="2.40.50.100">
    <property type="match status" value="1"/>
</dbReference>
<dbReference type="InterPro" id="IPR017871">
    <property type="entry name" value="ABC_transporter-like_CS"/>
</dbReference>
<evidence type="ECO:0000313" key="5">
    <source>
        <dbReference type="EMBL" id="SVD34149.1"/>
    </source>
</evidence>
<organism evidence="5">
    <name type="scientific">marine metagenome</name>
    <dbReference type="NCBI Taxonomy" id="408172"/>
    <lineage>
        <taxon>unclassified sequences</taxon>
        <taxon>metagenomes</taxon>
        <taxon>ecological metagenomes</taxon>
    </lineage>
</organism>
<dbReference type="Pfam" id="PF00005">
    <property type="entry name" value="ABC_tran"/>
    <property type="match status" value="1"/>
</dbReference>
<feature type="non-terminal residue" evidence="5">
    <location>
        <position position="275"/>
    </location>
</feature>
<dbReference type="GO" id="GO:0005886">
    <property type="term" value="C:plasma membrane"/>
    <property type="evidence" value="ECO:0007669"/>
    <property type="project" value="UniProtKB-ARBA"/>
</dbReference>
<feature type="domain" description="ABC transporter" evidence="4">
    <location>
        <begin position="4"/>
        <end position="234"/>
    </location>
</feature>
<proteinExistence type="predicted"/>
<dbReference type="PANTHER" id="PTHR42781:SF4">
    <property type="entry name" value="SPERMIDINE_PUTRESCINE IMPORT ATP-BINDING PROTEIN POTA"/>
    <property type="match status" value="1"/>
</dbReference>
<evidence type="ECO:0000259" key="4">
    <source>
        <dbReference type="PROSITE" id="PS50893"/>
    </source>
</evidence>